<feature type="coiled-coil region" evidence="1">
    <location>
        <begin position="438"/>
        <end position="465"/>
    </location>
</feature>
<dbReference type="AlphaFoldDB" id="A0A7T8B9F9"/>
<dbReference type="Proteomes" id="UP000595917">
    <property type="component" value="Chromosome"/>
</dbReference>
<feature type="transmembrane region" description="Helical" evidence="2">
    <location>
        <begin position="571"/>
        <end position="591"/>
    </location>
</feature>
<reference evidence="3" key="1">
    <citation type="submission" date="2021-01" db="EMBL/GenBank/DDBJ databases">
        <title>Description of Breznakiella homolactica.</title>
        <authorList>
            <person name="Song Y."/>
            <person name="Brune A."/>
        </authorList>
    </citation>
    <scope>NUCLEOTIDE SEQUENCE</scope>
    <source>
        <strain evidence="3">RmG30</strain>
    </source>
</reference>
<keyword evidence="4" id="KW-1185">Reference proteome</keyword>
<proteinExistence type="predicted"/>
<keyword evidence="2" id="KW-0812">Transmembrane</keyword>
<organism evidence="3 4">
    <name type="scientific">Breznakiella homolactica</name>
    <dbReference type="NCBI Taxonomy" id="2798577"/>
    <lineage>
        <taxon>Bacteria</taxon>
        <taxon>Pseudomonadati</taxon>
        <taxon>Spirochaetota</taxon>
        <taxon>Spirochaetia</taxon>
        <taxon>Spirochaetales</taxon>
        <taxon>Breznakiellaceae</taxon>
        <taxon>Breznakiella</taxon>
    </lineage>
</organism>
<dbReference type="RefSeq" id="WP_215626892.1">
    <property type="nucleotide sequence ID" value="NZ_CP067089.2"/>
</dbReference>
<name>A0A7T8B9F9_9SPIR</name>
<keyword evidence="1" id="KW-0175">Coiled coil</keyword>
<evidence type="ECO:0000313" key="3">
    <source>
        <dbReference type="EMBL" id="QQO09589.1"/>
    </source>
</evidence>
<evidence type="ECO:0000256" key="1">
    <source>
        <dbReference type="SAM" id="Coils"/>
    </source>
</evidence>
<protein>
    <submittedName>
        <fullName evidence="3">Uncharacterized protein</fullName>
    </submittedName>
</protein>
<accession>A0A7T8B9F9</accession>
<feature type="coiled-coil region" evidence="1">
    <location>
        <begin position="495"/>
        <end position="547"/>
    </location>
</feature>
<gene>
    <name evidence="3" type="ORF">JFL75_01330</name>
</gene>
<keyword evidence="2" id="KW-0472">Membrane</keyword>
<evidence type="ECO:0000313" key="4">
    <source>
        <dbReference type="Proteomes" id="UP000595917"/>
    </source>
</evidence>
<evidence type="ECO:0000256" key="2">
    <source>
        <dbReference type="SAM" id="Phobius"/>
    </source>
</evidence>
<dbReference type="KEGG" id="bhc:JFL75_01330"/>
<keyword evidence="2" id="KW-1133">Transmembrane helix</keyword>
<sequence length="672" mass="78507">MFDNRYNNNNLVSSLAVFRELYDQKKDIYDVLGQFINTIIIEDGLFSISSTEITSKLKLKYEFIIPDAVVKTTLRRLPFLKREHGVFVVDRSFLNSDDKIKEIQTDFQSDTEFIIDALCDYISKIEKKELNKNEIDNITENFYNFLIDNGTTGKYIKYISSFLLVENNSDFSNVIRTIREGLILYTGINYYDINHLGYWNSPLEIYIDTEIIFHMVGYNGSIYKSYFDDFFNYVKEINIKNKKDIIILKYFESTKKEIESFFNKACDILVGKGTLNPKSTAMNSIVTGCKRESDIIMKKADLYNILNINKINEDANIDIVREKNIFNNDIIQKLSQEFGYDVYEDLLLLNNISIRRGPEGKKTNSEVNSILLTGNSKIIKLAWHPLIKSDGSWPLATTLDWMTNKFWFKLNKGFGQDAIPHNTDIIIKSKIVLSSIISDSIEKKYEELKDEINKGNLTKEQAQSRILVLRSHARRPEEIDQNIETIIDFLNQEDLEKYAKEQDSLKKNIIETEHQNKVLLEKIEENNKEINLRKENEEKTKQELLNSKQIIKNSMENVYNKNLKNGERKIFLFKLFHHSLLIILSILIGLFLFSFNTDKIDRWAIIIGIAPYFIAYILSCLFNHKINPFAFYKNIINRMKKETVTKNGFDIDAFEKIKYEISLLEEEINSST</sequence>
<feature type="transmembrane region" description="Helical" evidence="2">
    <location>
        <begin position="603"/>
        <end position="623"/>
    </location>
</feature>
<dbReference type="EMBL" id="CP067089">
    <property type="protein sequence ID" value="QQO09589.1"/>
    <property type="molecule type" value="Genomic_DNA"/>
</dbReference>